<dbReference type="CDD" id="cd06261">
    <property type="entry name" value="TM_PBP2"/>
    <property type="match status" value="1"/>
</dbReference>
<dbReference type="InterPro" id="IPR035906">
    <property type="entry name" value="MetI-like_sf"/>
</dbReference>
<dbReference type="PROSITE" id="PS50928">
    <property type="entry name" value="ABC_TM1"/>
    <property type="match status" value="1"/>
</dbReference>
<dbReference type="Gene3D" id="1.10.3720.10">
    <property type="entry name" value="MetI-like"/>
    <property type="match status" value="1"/>
</dbReference>
<evidence type="ECO:0000256" key="6">
    <source>
        <dbReference type="ARBA" id="ARBA00023136"/>
    </source>
</evidence>
<feature type="transmembrane region" description="Helical" evidence="7">
    <location>
        <begin position="230"/>
        <end position="250"/>
    </location>
</feature>
<dbReference type="InterPro" id="IPR005769">
    <property type="entry name" value="PhnE/PtxC"/>
</dbReference>
<dbReference type="OrthoDB" id="8557224at2"/>
<keyword evidence="6 7" id="KW-0472">Membrane</keyword>
<evidence type="ECO:0000313" key="9">
    <source>
        <dbReference type="EMBL" id="QAA30235.1"/>
    </source>
</evidence>
<keyword evidence="3" id="KW-1003">Cell membrane</keyword>
<dbReference type="GO" id="GO:0005886">
    <property type="term" value="C:plasma membrane"/>
    <property type="evidence" value="ECO:0007669"/>
    <property type="project" value="UniProtKB-SubCell"/>
</dbReference>
<comment type="subcellular location">
    <subcellularLocation>
        <location evidence="1 7">Cell membrane</location>
        <topology evidence="1 7">Multi-pass membrane protein</topology>
    </subcellularLocation>
</comment>
<organism evidence="9 10">
    <name type="scientific">Clostridium manihotivorum</name>
    <dbReference type="NCBI Taxonomy" id="2320868"/>
    <lineage>
        <taxon>Bacteria</taxon>
        <taxon>Bacillati</taxon>
        <taxon>Bacillota</taxon>
        <taxon>Clostridia</taxon>
        <taxon>Eubacteriales</taxon>
        <taxon>Clostridiaceae</taxon>
        <taxon>Clostridium</taxon>
    </lineage>
</organism>
<accession>A0A3R5QQD8</accession>
<gene>
    <name evidence="9" type="primary">phnE</name>
    <name evidence="9" type="ORF">C1I91_00200</name>
</gene>
<feature type="transmembrane region" description="Helical" evidence="7">
    <location>
        <begin position="194"/>
        <end position="218"/>
    </location>
</feature>
<evidence type="ECO:0000256" key="7">
    <source>
        <dbReference type="RuleBase" id="RU363032"/>
    </source>
</evidence>
<keyword evidence="10" id="KW-1185">Reference proteome</keyword>
<dbReference type="PANTHER" id="PTHR30043:SF1">
    <property type="entry name" value="ABC TRANSPORT SYSTEM PERMEASE PROTEIN P69"/>
    <property type="match status" value="1"/>
</dbReference>
<keyword evidence="5 7" id="KW-1133">Transmembrane helix</keyword>
<evidence type="ECO:0000256" key="5">
    <source>
        <dbReference type="ARBA" id="ARBA00022989"/>
    </source>
</evidence>
<dbReference type="GO" id="GO:0015416">
    <property type="term" value="F:ABC-type phosphonate transporter activity"/>
    <property type="evidence" value="ECO:0007669"/>
    <property type="project" value="InterPro"/>
</dbReference>
<reference evidence="9 10" key="1">
    <citation type="submission" date="2018-01" db="EMBL/GenBank/DDBJ databases">
        <title>Genome Sequencing and Assembly of Anaerobacter polyendosporus strain CT4.</title>
        <authorList>
            <person name="Tachaapaikoon C."/>
            <person name="Sutheeworapong S."/>
            <person name="Jenjaroenpun P."/>
            <person name="Wongsurawat T."/>
            <person name="Nookeaw I."/>
            <person name="Cheawchanlertfa P."/>
            <person name="Kosugi A."/>
            <person name="Cheevadhanarak S."/>
            <person name="Ratanakhanokchai K."/>
        </authorList>
    </citation>
    <scope>NUCLEOTIDE SEQUENCE [LARGE SCALE GENOMIC DNA]</scope>
    <source>
        <strain evidence="9 10">CT4</strain>
    </source>
</reference>
<comment type="similarity">
    <text evidence="7">Belongs to the binding-protein-dependent transport system permease family.</text>
</comment>
<evidence type="ECO:0000256" key="2">
    <source>
        <dbReference type="ARBA" id="ARBA00022448"/>
    </source>
</evidence>
<sequence>MKEQTLKKPSNMKMYLTVVLIIILMVASAKKTDASFSQLMKGLPETGKLFKEMLPPDWSYFSRIIDPMAETIRMAIIGTSIGAILSIPLALLSARNICKSKILLSISRIILNLIRTIPDLLFAAIFVAAFGLGPLAGIFALSFFSLGLVAKLLYESIEGIDDGPMEALTACGGNTLQIINFSVIPQIMPQFISYVLYTFEINVRAAAVLGLVGAGGIGLQLDSTLGLFKYNQTCTIIIATLIMVVIIDNISIRIREKLL</sequence>
<keyword evidence="4 7" id="KW-0812">Transmembrane</keyword>
<evidence type="ECO:0000256" key="4">
    <source>
        <dbReference type="ARBA" id="ARBA00022692"/>
    </source>
</evidence>
<name>A0A3R5QQD8_9CLOT</name>
<feature type="domain" description="ABC transmembrane type-1" evidence="8">
    <location>
        <begin position="68"/>
        <end position="251"/>
    </location>
</feature>
<dbReference type="EMBL" id="CP025746">
    <property type="protein sequence ID" value="QAA30235.1"/>
    <property type="molecule type" value="Genomic_DNA"/>
</dbReference>
<evidence type="ECO:0000313" key="10">
    <source>
        <dbReference type="Proteomes" id="UP000286268"/>
    </source>
</evidence>
<dbReference type="InterPro" id="IPR000515">
    <property type="entry name" value="MetI-like"/>
</dbReference>
<feature type="transmembrane region" description="Helical" evidence="7">
    <location>
        <begin position="72"/>
        <end position="92"/>
    </location>
</feature>
<evidence type="ECO:0000256" key="3">
    <source>
        <dbReference type="ARBA" id="ARBA00022475"/>
    </source>
</evidence>
<keyword evidence="2 7" id="KW-0813">Transport</keyword>
<proteinExistence type="inferred from homology"/>
<dbReference type="RefSeq" id="WP_128210686.1">
    <property type="nucleotide sequence ID" value="NZ_CP025746.1"/>
</dbReference>
<dbReference type="Pfam" id="PF00528">
    <property type="entry name" value="BPD_transp_1"/>
    <property type="match status" value="1"/>
</dbReference>
<protein>
    <submittedName>
        <fullName evidence="9">Phosphonate ABC transporter, permease protein PhnE</fullName>
    </submittedName>
</protein>
<dbReference type="KEGG" id="cmah:C1I91_00200"/>
<dbReference type="NCBIfam" id="TIGR01097">
    <property type="entry name" value="PhnE"/>
    <property type="match status" value="1"/>
</dbReference>
<dbReference type="PANTHER" id="PTHR30043">
    <property type="entry name" value="PHOSPHONATES TRANSPORT SYSTEM PERMEASE PROTEIN"/>
    <property type="match status" value="1"/>
</dbReference>
<evidence type="ECO:0000256" key="1">
    <source>
        <dbReference type="ARBA" id="ARBA00004651"/>
    </source>
</evidence>
<evidence type="ECO:0000259" key="8">
    <source>
        <dbReference type="PROSITE" id="PS50928"/>
    </source>
</evidence>
<dbReference type="SUPFAM" id="SSF161098">
    <property type="entry name" value="MetI-like"/>
    <property type="match status" value="1"/>
</dbReference>
<dbReference type="Proteomes" id="UP000286268">
    <property type="component" value="Chromosome"/>
</dbReference>
<dbReference type="AlphaFoldDB" id="A0A3R5QQD8"/>